<protein>
    <submittedName>
        <fullName evidence="2">Uncharacterized protein</fullName>
    </submittedName>
</protein>
<dbReference type="Proteomes" id="UP000797356">
    <property type="component" value="Chromosome 14"/>
</dbReference>
<reference evidence="2" key="1">
    <citation type="journal article" date="2017" name="Gigascience">
        <title>The genome draft of coconut (Cocos nucifera).</title>
        <authorList>
            <person name="Xiao Y."/>
            <person name="Xu P."/>
            <person name="Fan H."/>
            <person name="Baudouin L."/>
            <person name="Xia W."/>
            <person name="Bocs S."/>
            <person name="Xu J."/>
            <person name="Li Q."/>
            <person name="Guo A."/>
            <person name="Zhou L."/>
            <person name="Li J."/>
            <person name="Wu Y."/>
            <person name="Ma Z."/>
            <person name="Armero A."/>
            <person name="Issali A.E."/>
            <person name="Liu N."/>
            <person name="Peng M."/>
            <person name="Yang Y."/>
        </authorList>
    </citation>
    <scope>NUCLEOTIDE SEQUENCE</scope>
    <source>
        <tissue evidence="2">Spear leaf of Hainan Tall coconut</tissue>
    </source>
</reference>
<evidence type="ECO:0000256" key="1">
    <source>
        <dbReference type="SAM" id="Coils"/>
    </source>
</evidence>
<gene>
    <name evidence="2" type="ORF">COCNU_14G007380</name>
</gene>
<keyword evidence="1" id="KW-0175">Coiled coil</keyword>
<dbReference type="AlphaFoldDB" id="A0A8K0IVH2"/>
<name>A0A8K0IVH2_COCNU</name>
<keyword evidence="3" id="KW-1185">Reference proteome</keyword>
<evidence type="ECO:0000313" key="3">
    <source>
        <dbReference type="Proteomes" id="UP000797356"/>
    </source>
</evidence>
<accession>A0A8K0IVH2</accession>
<reference evidence="2" key="2">
    <citation type="submission" date="2019-07" db="EMBL/GenBank/DDBJ databases">
        <authorList>
            <person name="Yang Y."/>
            <person name="Bocs S."/>
            <person name="Baudouin L."/>
        </authorList>
    </citation>
    <scope>NUCLEOTIDE SEQUENCE</scope>
    <source>
        <tissue evidence="2">Spear leaf of Hainan Tall coconut</tissue>
    </source>
</reference>
<evidence type="ECO:0000313" key="2">
    <source>
        <dbReference type="EMBL" id="KAG1368270.1"/>
    </source>
</evidence>
<dbReference type="EMBL" id="CM017885">
    <property type="protein sequence ID" value="KAG1368270.1"/>
    <property type="molecule type" value="Genomic_DNA"/>
</dbReference>
<sequence length="122" mass="14069">MLCPVVDKIIDIDPEQHTWDSLGSFLEIGYQLLANIKAINHMRSEVVKIQEDHQAETSRLLEEKAEVDRLLEKKMAEVGSLQKMVENAEHALTKAKEELNLEIKRRERAKAKVTEVRKHVSK</sequence>
<comment type="caution">
    <text evidence="2">The sequence shown here is derived from an EMBL/GenBank/DDBJ whole genome shotgun (WGS) entry which is preliminary data.</text>
</comment>
<organism evidence="2 3">
    <name type="scientific">Cocos nucifera</name>
    <name type="common">Coconut palm</name>
    <dbReference type="NCBI Taxonomy" id="13894"/>
    <lineage>
        <taxon>Eukaryota</taxon>
        <taxon>Viridiplantae</taxon>
        <taxon>Streptophyta</taxon>
        <taxon>Embryophyta</taxon>
        <taxon>Tracheophyta</taxon>
        <taxon>Spermatophyta</taxon>
        <taxon>Magnoliopsida</taxon>
        <taxon>Liliopsida</taxon>
        <taxon>Arecaceae</taxon>
        <taxon>Arecoideae</taxon>
        <taxon>Cocoseae</taxon>
        <taxon>Attaleinae</taxon>
        <taxon>Cocos</taxon>
    </lineage>
</organism>
<proteinExistence type="predicted"/>
<feature type="coiled-coil region" evidence="1">
    <location>
        <begin position="71"/>
        <end position="116"/>
    </location>
</feature>